<evidence type="ECO:0000256" key="2">
    <source>
        <dbReference type="ARBA" id="ARBA00022475"/>
    </source>
</evidence>
<comment type="subcellular location">
    <subcellularLocation>
        <location evidence="1">Cell membrane</location>
        <topology evidence="1">Multi-pass membrane protein</topology>
    </subcellularLocation>
</comment>
<dbReference type="InterPro" id="IPR013604">
    <property type="entry name" value="7TM_chemorcpt"/>
</dbReference>
<keyword evidence="6" id="KW-0732">Signal</keyword>
<evidence type="ECO:0000313" key="8">
    <source>
        <dbReference type="Proteomes" id="UP001642540"/>
    </source>
</evidence>
<sequence>MIAFIIGFNVSAALSNLVPLALHVTVVVAICDAANNFELETRRCLSYLKYLSPANIQNYRNIQIMMQETKLLTNPPIIKPGFIFNVDRTTLTSMAAAITTYLVVLIQFHNDEP</sequence>
<evidence type="ECO:0000256" key="5">
    <source>
        <dbReference type="ARBA" id="ARBA00023136"/>
    </source>
</evidence>
<dbReference type="EMBL" id="CAXLJM020000057">
    <property type="protein sequence ID" value="CAL8118082.1"/>
    <property type="molecule type" value="Genomic_DNA"/>
</dbReference>
<keyword evidence="5" id="KW-0472">Membrane</keyword>
<evidence type="ECO:0000256" key="6">
    <source>
        <dbReference type="SAM" id="SignalP"/>
    </source>
</evidence>
<accession>A0ABP1R473</accession>
<protein>
    <submittedName>
        <fullName evidence="7">Uncharacterized protein</fullName>
    </submittedName>
</protein>
<evidence type="ECO:0000256" key="3">
    <source>
        <dbReference type="ARBA" id="ARBA00022692"/>
    </source>
</evidence>
<keyword evidence="8" id="KW-1185">Reference proteome</keyword>
<evidence type="ECO:0000256" key="4">
    <source>
        <dbReference type="ARBA" id="ARBA00022989"/>
    </source>
</evidence>
<evidence type="ECO:0000256" key="1">
    <source>
        <dbReference type="ARBA" id="ARBA00004651"/>
    </source>
</evidence>
<dbReference type="Pfam" id="PF08395">
    <property type="entry name" value="7tm_7"/>
    <property type="match status" value="1"/>
</dbReference>
<gene>
    <name evidence="7" type="ORF">ODALV1_LOCUS17975</name>
</gene>
<proteinExistence type="predicted"/>
<evidence type="ECO:0000313" key="7">
    <source>
        <dbReference type="EMBL" id="CAL8118082.1"/>
    </source>
</evidence>
<organism evidence="7 8">
    <name type="scientific">Orchesella dallaii</name>
    <dbReference type="NCBI Taxonomy" id="48710"/>
    <lineage>
        <taxon>Eukaryota</taxon>
        <taxon>Metazoa</taxon>
        <taxon>Ecdysozoa</taxon>
        <taxon>Arthropoda</taxon>
        <taxon>Hexapoda</taxon>
        <taxon>Collembola</taxon>
        <taxon>Entomobryomorpha</taxon>
        <taxon>Entomobryoidea</taxon>
        <taxon>Orchesellidae</taxon>
        <taxon>Orchesellinae</taxon>
        <taxon>Orchesella</taxon>
    </lineage>
</organism>
<keyword evidence="4" id="KW-1133">Transmembrane helix</keyword>
<feature type="chain" id="PRO_5046221903" evidence="6">
    <location>
        <begin position="16"/>
        <end position="113"/>
    </location>
</feature>
<name>A0ABP1R473_9HEXA</name>
<reference evidence="7 8" key="1">
    <citation type="submission" date="2024-08" db="EMBL/GenBank/DDBJ databases">
        <authorList>
            <person name="Cucini C."/>
            <person name="Frati F."/>
        </authorList>
    </citation>
    <scope>NUCLEOTIDE SEQUENCE [LARGE SCALE GENOMIC DNA]</scope>
</reference>
<feature type="signal peptide" evidence="6">
    <location>
        <begin position="1"/>
        <end position="15"/>
    </location>
</feature>
<dbReference type="Proteomes" id="UP001642540">
    <property type="component" value="Unassembled WGS sequence"/>
</dbReference>
<keyword evidence="2" id="KW-1003">Cell membrane</keyword>
<comment type="caution">
    <text evidence="7">The sequence shown here is derived from an EMBL/GenBank/DDBJ whole genome shotgun (WGS) entry which is preliminary data.</text>
</comment>
<keyword evidence="3" id="KW-0812">Transmembrane</keyword>